<dbReference type="RefSeq" id="WP_226755303.1">
    <property type="nucleotide sequence ID" value="NZ_JAJATW010000028.1"/>
</dbReference>
<evidence type="ECO:0000313" key="3">
    <source>
        <dbReference type="Proteomes" id="UP001139095"/>
    </source>
</evidence>
<evidence type="ECO:0008006" key="4">
    <source>
        <dbReference type="Google" id="ProtNLM"/>
    </source>
</evidence>
<keyword evidence="3" id="KW-1185">Reference proteome</keyword>
<feature type="compositionally biased region" description="Basic and acidic residues" evidence="1">
    <location>
        <begin position="185"/>
        <end position="199"/>
    </location>
</feature>
<gene>
    <name evidence="2" type="ORF">LG368_13780</name>
</gene>
<feature type="region of interest" description="Disordered" evidence="1">
    <location>
        <begin position="176"/>
        <end position="209"/>
    </location>
</feature>
<feature type="compositionally biased region" description="Acidic residues" evidence="1">
    <location>
        <begin position="200"/>
        <end position="209"/>
    </location>
</feature>
<evidence type="ECO:0000256" key="1">
    <source>
        <dbReference type="SAM" id="MobiDB-lite"/>
    </source>
</evidence>
<protein>
    <recommendedName>
        <fullName evidence="4">DUF1845 domain-containing protein</fullName>
    </recommendedName>
</protein>
<sequence>MAEVEARKKRKSREGDKRPISRPTFHQKLEINSLQAQRVMDRNFDRVAKALFSTDVILRIIGDRDEVNEVEEIIRNQIEKASDDIMESSNQLKKLMKDNGIEDIPGYSAPTSYSIEITSPQIAQYAHLIRSLDNLMILVDTLWLNSVLTGKQRSDATYQWQQRLLNLASKIIGMERRARNSARNKGKEKEVEREAPKQDEQEDDTENES</sequence>
<reference evidence="2" key="1">
    <citation type="submission" date="2021-10" db="EMBL/GenBank/DDBJ databases">
        <title>Marinomonas pontica sp. nov., isolated from the Black Sea.</title>
        <authorList>
            <person name="Zhao L.-H."/>
            <person name="Xue J.-H."/>
        </authorList>
    </citation>
    <scope>NUCLEOTIDE SEQUENCE</scope>
    <source>
        <strain evidence="2">E8</strain>
    </source>
</reference>
<proteinExistence type="predicted"/>
<dbReference type="AlphaFoldDB" id="A0A9X1LFG8"/>
<evidence type="ECO:0000313" key="2">
    <source>
        <dbReference type="EMBL" id="MCB5162957.1"/>
    </source>
</evidence>
<organism evidence="2 3">
    <name type="scientific">Marinomonas algarum</name>
    <dbReference type="NCBI Taxonomy" id="2883105"/>
    <lineage>
        <taxon>Bacteria</taxon>
        <taxon>Pseudomonadati</taxon>
        <taxon>Pseudomonadota</taxon>
        <taxon>Gammaproteobacteria</taxon>
        <taxon>Oceanospirillales</taxon>
        <taxon>Oceanospirillaceae</taxon>
        <taxon>Marinomonas</taxon>
    </lineage>
</organism>
<name>A0A9X1LFG8_9GAMM</name>
<dbReference type="Proteomes" id="UP001139095">
    <property type="component" value="Unassembled WGS sequence"/>
</dbReference>
<dbReference type="EMBL" id="JAJATW010000028">
    <property type="protein sequence ID" value="MCB5162957.1"/>
    <property type="molecule type" value="Genomic_DNA"/>
</dbReference>
<accession>A0A9X1LFG8</accession>
<comment type="caution">
    <text evidence="2">The sequence shown here is derived from an EMBL/GenBank/DDBJ whole genome shotgun (WGS) entry which is preliminary data.</text>
</comment>
<feature type="region of interest" description="Disordered" evidence="1">
    <location>
        <begin position="1"/>
        <end position="24"/>
    </location>
</feature>